<protein>
    <submittedName>
        <fullName evidence="1">Uncharacterized protein</fullName>
    </submittedName>
</protein>
<dbReference type="Proteomes" id="UP000274199">
    <property type="component" value="Segment"/>
</dbReference>
<proteinExistence type="predicted"/>
<evidence type="ECO:0000313" key="1">
    <source>
        <dbReference type="EMBL" id="AYP68203.1"/>
    </source>
</evidence>
<name>A0A3G3BVD6_9CAUD</name>
<gene>
    <name evidence="1" type="ORF">vBBcoS136_00071</name>
</gene>
<reference evidence="1 2" key="1">
    <citation type="submission" date="2018-09" db="EMBL/GenBank/DDBJ databases">
        <title>Comparative Genomic Analysis of Eight Novel Haloalkaliphilic Bacteriophages from Lake Elmenteita, Kenya.</title>
        <authorList>
            <person name="Akhwale J.K."/>
        </authorList>
    </citation>
    <scope>NUCLEOTIDE SEQUENCE [LARGE SCALE GENOMIC DNA]</scope>
</reference>
<evidence type="ECO:0000313" key="2">
    <source>
        <dbReference type="Proteomes" id="UP000274199"/>
    </source>
</evidence>
<keyword evidence="2" id="KW-1185">Reference proteome</keyword>
<sequence>MEKLKELKTLDGMFTLKEIVKIYVPSTFDVNVKIVNDRYVREIERKMSSLFGGSTTMETKGSYVASTGVLVQEKINIVYSFTNELDNVKIDEVINMCLWLKKEMKQECISLEVNGKLHFIE</sequence>
<dbReference type="EMBL" id="MH884508">
    <property type="protein sequence ID" value="AYP68203.1"/>
    <property type="molecule type" value="Genomic_DNA"/>
</dbReference>
<organism evidence="1 2">
    <name type="scientific">Bacillus phage vB_BcoS-136</name>
    <dbReference type="NCBI Taxonomy" id="2419619"/>
    <lineage>
        <taxon>Viruses</taxon>
        <taxon>Duplodnaviria</taxon>
        <taxon>Heunggongvirae</taxon>
        <taxon>Uroviricota</taxon>
        <taxon>Caudoviricetes</taxon>
        <taxon>Heleneionescovirinae</taxon>
        <taxon>Kenyattavirus</taxon>
        <taxon>Kenyattavirus kv136</taxon>
    </lineage>
</organism>
<accession>A0A3G3BVD6</accession>